<dbReference type="InterPro" id="IPR007165">
    <property type="entry name" value="Phage_holin_4_2"/>
</dbReference>
<evidence type="ECO:0000313" key="2">
    <source>
        <dbReference type="EMBL" id="OGZ08586.1"/>
    </source>
</evidence>
<sequence>MATLVVKWLVNALAVFFVGYFLAEHIHVPDFRTALWVALALGVVNTIIRPILLLITLPINILSLGLFTFVVNGLMFWLAAKFVRDFTIDGFWWAVLGSLIVSLVSTALNRFFLGKDGKVGGT</sequence>
<evidence type="ECO:0008006" key="4">
    <source>
        <dbReference type="Google" id="ProtNLM"/>
    </source>
</evidence>
<dbReference type="Proteomes" id="UP000177996">
    <property type="component" value="Unassembled WGS sequence"/>
</dbReference>
<dbReference type="AlphaFoldDB" id="A0A1G2D4L9"/>
<feature type="transmembrane region" description="Helical" evidence="1">
    <location>
        <begin position="91"/>
        <end position="112"/>
    </location>
</feature>
<feature type="transmembrane region" description="Helical" evidence="1">
    <location>
        <begin position="61"/>
        <end position="79"/>
    </location>
</feature>
<feature type="transmembrane region" description="Helical" evidence="1">
    <location>
        <begin position="35"/>
        <end position="55"/>
    </location>
</feature>
<dbReference type="STRING" id="1798661.A3D65_05020"/>
<feature type="transmembrane region" description="Helical" evidence="1">
    <location>
        <begin position="6"/>
        <end position="23"/>
    </location>
</feature>
<gene>
    <name evidence="2" type="ORF">A3D65_05020</name>
</gene>
<name>A0A1G2D4L9_9BACT</name>
<keyword evidence="1" id="KW-0812">Transmembrane</keyword>
<dbReference type="PANTHER" id="PTHR37309">
    <property type="entry name" value="SLR0284 PROTEIN"/>
    <property type="match status" value="1"/>
</dbReference>
<dbReference type="Pfam" id="PF04020">
    <property type="entry name" value="Phage_holin_4_2"/>
    <property type="match status" value="1"/>
</dbReference>
<comment type="caution">
    <text evidence="2">The sequence shown here is derived from an EMBL/GenBank/DDBJ whole genome shotgun (WGS) entry which is preliminary data.</text>
</comment>
<dbReference type="PANTHER" id="PTHR37309:SF1">
    <property type="entry name" value="SLR0284 PROTEIN"/>
    <property type="match status" value="1"/>
</dbReference>
<dbReference type="EMBL" id="MHLL01000032">
    <property type="protein sequence ID" value="OGZ08586.1"/>
    <property type="molecule type" value="Genomic_DNA"/>
</dbReference>
<reference evidence="2 3" key="1">
    <citation type="journal article" date="2016" name="Nat. Commun.">
        <title>Thousands of microbial genomes shed light on interconnected biogeochemical processes in an aquifer system.</title>
        <authorList>
            <person name="Anantharaman K."/>
            <person name="Brown C.T."/>
            <person name="Hug L.A."/>
            <person name="Sharon I."/>
            <person name="Castelle C.J."/>
            <person name="Probst A.J."/>
            <person name="Thomas B.C."/>
            <person name="Singh A."/>
            <person name="Wilkins M.J."/>
            <person name="Karaoz U."/>
            <person name="Brodie E.L."/>
            <person name="Williams K.H."/>
            <person name="Hubbard S.S."/>
            <person name="Banfield J.F."/>
        </authorList>
    </citation>
    <scope>NUCLEOTIDE SEQUENCE [LARGE SCALE GENOMIC DNA]</scope>
</reference>
<proteinExistence type="predicted"/>
<evidence type="ECO:0000256" key="1">
    <source>
        <dbReference type="SAM" id="Phobius"/>
    </source>
</evidence>
<protein>
    <recommendedName>
        <fullName evidence="4">Phage holin family protein</fullName>
    </recommendedName>
</protein>
<organism evidence="2 3">
    <name type="scientific">Candidatus Lloydbacteria bacterium RIFCSPHIGHO2_02_FULL_50_13</name>
    <dbReference type="NCBI Taxonomy" id="1798661"/>
    <lineage>
        <taxon>Bacteria</taxon>
        <taxon>Candidatus Lloydiibacteriota</taxon>
    </lineage>
</organism>
<accession>A0A1G2D4L9</accession>
<keyword evidence="1" id="KW-0472">Membrane</keyword>
<evidence type="ECO:0000313" key="3">
    <source>
        <dbReference type="Proteomes" id="UP000177996"/>
    </source>
</evidence>
<keyword evidence="1" id="KW-1133">Transmembrane helix</keyword>